<name>A0A1E5R182_9ASCO</name>
<reference evidence="12" key="1">
    <citation type="journal article" date="2016" name="Genome Announc.">
        <title>Genome sequences of three species of Hanseniaspora isolated from spontaneous wine fermentations.</title>
        <authorList>
            <person name="Sternes P.R."/>
            <person name="Lee D."/>
            <person name="Kutyna D.R."/>
            <person name="Borneman A.R."/>
        </authorList>
    </citation>
    <scope>NUCLEOTIDE SEQUENCE [LARGE SCALE GENOMIC DNA]</scope>
    <source>
        <strain evidence="12">AWRI3579</strain>
    </source>
</reference>
<comment type="function">
    <text evidence="9">Involved in the organization of the mitochondrial membranes and the global structure of the mitochondria. Also required for mitochondrial distribution and mobility as well as for the maintenance of mitochondrial DNA nucleoids structures.</text>
</comment>
<dbReference type="AlphaFoldDB" id="A0A1E5R182"/>
<keyword evidence="4" id="KW-0999">Mitochondrion inner membrane</keyword>
<dbReference type="EMBL" id="LPNM01000011">
    <property type="protein sequence ID" value="OEJ80668.1"/>
    <property type="molecule type" value="Genomic_DNA"/>
</dbReference>
<keyword evidence="12" id="KW-1185">Reference proteome</keyword>
<comment type="caution">
    <text evidence="11">The sequence shown here is derived from an EMBL/GenBank/DDBJ whole genome shotgun (WGS) entry which is preliminary data.</text>
</comment>
<dbReference type="FunCoup" id="A0A1E5R182">
    <property type="interactions" value="35"/>
</dbReference>
<evidence type="ECO:0000256" key="6">
    <source>
        <dbReference type="ARBA" id="ARBA00022989"/>
    </source>
</evidence>
<dbReference type="PANTHER" id="PTHR31068:SF0">
    <property type="entry name" value="MITOCHONDRIAL DISTRIBUTION AND MORPHOLOGY PROTEIN 31"/>
    <property type="match status" value="1"/>
</dbReference>
<evidence type="ECO:0000313" key="11">
    <source>
        <dbReference type="EMBL" id="OEJ80668.1"/>
    </source>
</evidence>
<evidence type="ECO:0000256" key="7">
    <source>
        <dbReference type="ARBA" id="ARBA00023128"/>
    </source>
</evidence>
<organism evidence="11 12">
    <name type="scientific">Hanseniaspora osmophila</name>
    <dbReference type="NCBI Taxonomy" id="56408"/>
    <lineage>
        <taxon>Eukaryota</taxon>
        <taxon>Fungi</taxon>
        <taxon>Dikarya</taxon>
        <taxon>Ascomycota</taxon>
        <taxon>Saccharomycotina</taxon>
        <taxon>Saccharomycetes</taxon>
        <taxon>Saccharomycodales</taxon>
        <taxon>Saccharomycodaceae</taxon>
        <taxon>Hanseniaspora</taxon>
    </lineage>
</organism>
<evidence type="ECO:0000256" key="8">
    <source>
        <dbReference type="ARBA" id="ARBA00023136"/>
    </source>
</evidence>
<evidence type="ECO:0000256" key="9">
    <source>
        <dbReference type="ARBA" id="ARBA00025191"/>
    </source>
</evidence>
<accession>A0A1E5R182</accession>
<sequence length="590" mass="68016">MFKGLLNAHTLTRTYRSTLGYKQLLPTQSTLPFTRHLSRTTRLHNELNGLSNKVHNKVHNKANNIATPHATHQNAKAAESLHANTNFSLLHPVSKPTKDYYLSQATSLWSRIKINTKWFLKKSMKPFNSDDISAFISWVVVSNVLIILLWTTGFTSLVLFIMNTVFAQEYLATKVGELITENTTNFLVVFENAIVPDWKGGNITFNNVFVSKRPINEEEKKNTKNFIKGSQREAVTRAKLALSQQQILVNEENFDEGNFTQYDLTIDQVNVSFSFTKWFSGKGIIDELELNGVRGVVDRTHIFWKPNDDPRNYLNVHAPGDFEIDKFTMNDVLFTIYQPNGFRPFKVSIFNCDLPQLRKHWFFYDFINANAISGTYDDSLFSIYKRYNKDHKLITTMRVDNLNVDHLNGGVKGPFGWITRGKVDMIGDVKIINKQKKNLILDFFNLKDDPFLNPKKFVKNLLKLSTSEQNEQMIINYYLKLHNVQAQVPLLTSELSYINNALIRPIVGYLNSSKAYIPIRCTIEKDVNDFAGSWTMYDSLLNDDMSKKVYEAFADYAVDEERRTIRLKRIGFWSLQALLQLLLVSFNTLT</sequence>
<dbReference type="PANTHER" id="PTHR31068">
    <property type="entry name" value="MITOCHONDRIAL DISTRIBUTION AND MORPHOLOGY PROTEIN 31"/>
    <property type="match status" value="1"/>
</dbReference>
<comment type="subcellular location">
    <subcellularLocation>
        <location evidence="1">Mitochondrion inner membrane</location>
        <topology evidence="1">Multi-pass membrane protein</topology>
    </subcellularLocation>
</comment>
<feature type="transmembrane region" description="Helical" evidence="10">
    <location>
        <begin position="135"/>
        <end position="161"/>
    </location>
</feature>
<dbReference type="Proteomes" id="UP000095728">
    <property type="component" value="Unassembled WGS sequence"/>
</dbReference>
<dbReference type="GO" id="GO:0000001">
    <property type="term" value="P:mitochondrion inheritance"/>
    <property type="evidence" value="ECO:0007669"/>
    <property type="project" value="InterPro"/>
</dbReference>
<evidence type="ECO:0000256" key="3">
    <source>
        <dbReference type="ARBA" id="ARBA00022692"/>
    </source>
</evidence>
<dbReference type="GO" id="GO:0007005">
    <property type="term" value="P:mitochondrion organization"/>
    <property type="evidence" value="ECO:0007669"/>
    <property type="project" value="InterPro"/>
</dbReference>
<dbReference type="InterPro" id="IPR012571">
    <property type="entry name" value="Mdm31/Mdm32"/>
</dbReference>
<evidence type="ECO:0000256" key="10">
    <source>
        <dbReference type="SAM" id="Phobius"/>
    </source>
</evidence>
<evidence type="ECO:0000256" key="5">
    <source>
        <dbReference type="ARBA" id="ARBA00022946"/>
    </source>
</evidence>
<gene>
    <name evidence="11" type="ORF">AWRI3579_g3843</name>
</gene>
<proteinExistence type="inferred from homology"/>
<evidence type="ECO:0000313" key="12">
    <source>
        <dbReference type="Proteomes" id="UP000095728"/>
    </source>
</evidence>
<dbReference type="OrthoDB" id="17678at2759"/>
<keyword evidence="3 10" id="KW-0812">Transmembrane</keyword>
<keyword evidence="8 10" id="KW-0472">Membrane</keyword>
<dbReference type="Pfam" id="PF08118">
    <property type="entry name" value="MDM31_MDM32"/>
    <property type="match status" value="2"/>
</dbReference>
<protein>
    <submittedName>
        <fullName evidence="11">Mitochondrial distribution and morphology protein 31</fullName>
    </submittedName>
</protein>
<evidence type="ECO:0000256" key="4">
    <source>
        <dbReference type="ARBA" id="ARBA00022792"/>
    </source>
</evidence>
<comment type="similarity">
    <text evidence="2">Belongs to the MDM31/MDM32 family.</text>
</comment>
<dbReference type="InParanoid" id="A0A1E5R182"/>
<dbReference type="GO" id="GO:0005743">
    <property type="term" value="C:mitochondrial inner membrane"/>
    <property type="evidence" value="ECO:0007669"/>
    <property type="project" value="UniProtKB-SubCell"/>
</dbReference>
<keyword evidence="7" id="KW-0496">Mitochondrion</keyword>
<keyword evidence="5" id="KW-0809">Transit peptide</keyword>
<keyword evidence="6 10" id="KW-1133">Transmembrane helix</keyword>
<evidence type="ECO:0000256" key="2">
    <source>
        <dbReference type="ARBA" id="ARBA00005687"/>
    </source>
</evidence>
<evidence type="ECO:0000256" key="1">
    <source>
        <dbReference type="ARBA" id="ARBA00004448"/>
    </source>
</evidence>